<feature type="domain" description="POTRA" evidence="10">
    <location>
        <begin position="76"/>
        <end position="144"/>
    </location>
</feature>
<dbReference type="AlphaFoldDB" id="A0A6N6N2X3"/>
<accession>A0A6N6N2X3</accession>
<reference evidence="11 12" key="1">
    <citation type="journal article" date="2017" name="Int. J. Syst. Evol. Microbiol.">
        <title>Desulfovibrio senegalensis sp. nov., a mesophilic sulfate reducer isolated from marine sediment.</title>
        <authorList>
            <person name="Thioye A."/>
            <person name="Gam Z.B.A."/>
            <person name="Mbengue M."/>
            <person name="Cayol J.L."/>
            <person name="Joseph-Bartoli M."/>
            <person name="Toure-Kane C."/>
            <person name="Labat M."/>
        </authorList>
    </citation>
    <scope>NUCLEOTIDE SEQUENCE [LARGE SCALE GENOMIC DNA]</scope>
    <source>
        <strain evidence="11 12">DSM 101509</strain>
    </source>
</reference>
<dbReference type="InterPro" id="IPR013685">
    <property type="entry name" value="POTRA_FtsQ_type"/>
</dbReference>
<name>A0A6N6N2X3_9BACT</name>
<evidence type="ECO:0000313" key="11">
    <source>
        <dbReference type="EMBL" id="KAB1442133.1"/>
    </source>
</evidence>
<dbReference type="GO" id="GO:0016020">
    <property type="term" value="C:membrane"/>
    <property type="evidence" value="ECO:0007669"/>
    <property type="project" value="UniProtKB-SubCell"/>
</dbReference>
<dbReference type="PANTHER" id="PTHR35851">
    <property type="entry name" value="CELL DIVISION PROTEIN FTSQ"/>
    <property type="match status" value="1"/>
</dbReference>
<feature type="compositionally biased region" description="Basic residues" evidence="8">
    <location>
        <begin position="15"/>
        <end position="33"/>
    </location>
</feature>
<sequence>MSTLAVGGQSRLKLGSKRKGNTMRKPPRTRRSRTGGSGVMAFASRVFIAMLCITMLCVLGVGLLYGYRWLTASPYLALKDITVSGNSRLTNGDILNLAKVKLGDNCLNTNIAEVERNISANPWVKAATVRREFPNKLVITISERVPGFWVRERGTLNFADRHGKIIAPMQPGETGALPILEYGRGMNSTDTRLSALLDMIQGPETPFDMNQVAWVKVLGSKQVEIFLDGQRLALRMDLNGWQRQFRRIKAVWRDLALRGQFAQAEMIAATGDKVWVKRRGQGTAS</sequence>
<gene>
    <name evidence="11" type="ORF">F8A88_06615</name>
</gene>
<evidence type="ECO:0000256" key="4">
    <source>
        <dbReference type="ARBA" id="ARBA00022692"/>
    </source>
</evidence>
<keyword evidence="3" id="KW-0132">Cell division</keyword>
<evidence type="ECO:0000256" key="9">
    <source>
        <dbReference type="SAM" id="Phobius"/>
    </source>
</evidence>
<evidence type="ECO:0000313" key="12">
    <source>
        <dbReference type="Proteomes" id="UP000438699"/>
    </source>
</evidence>
<dbReference type="PROSITE" id="PS51779">
    <property type="entry name" value="POTRA"/>
    <property type="match status" value="1"/>
</dbReference>
<keyword evidence="2" id="KW-1003">Cell membrane</keyword>
<comment type="caution">
    <text evidence="11">The sequence shown here is derived from an EMBL/GenBank/DDBJ whole genome shotgun (WGS) entry which is preliminary data.</text>
</comment>
<evidence type="ECO:0000256" key="5">
    <source>
        <dbReference type="ARBA" id="ARBA00022989"/>
    </source>
</evidence>
<organism evidence="11 12">
    <name type="scientific">Pseudodesulfovibrio senegalensis</name>
    <dbReference type="NCBI Taxonomy" id="1721087"/>
    <lineage>
        <taxon>Bacteria</taxon>
        <taxon>Pseudomonadati</taxon>
        <taxon>Thermodesulfobacteriota</taxon>
        <taxon>Desulfovibrionia</taxon>
        <taxon>Desulfovibrionales</taxon>
        <taxon>Desulfovibrionaceae</taxon>
    </lineage>
</organism>
<dbReference type="GO" id="GO:0090529">
    <property type="term" value="P:cell septum assembly"/>
    <property type="evidence" value="ECO:0007669"/>
    <property type="project" value="InterPro"/>
</dbReference>
<evidence type="ECO:0000256" key="2">
    <source>
        <dbReference type="ARBA" id="ARBA00022475"/>
    </source>
</evidence>
<dbReference type="OrthoDB" id="5470105at2"/>
<feature type="transmembrane region" description="Helical" evidence="9">
    <location>
        <begin position="46"/>
        <end position="67"/>
    </location>
</feature>
<keyword evidence="12" id="KW-1185">Reference proteome</keyword>
<feature type="region of interest" description="Disordered" evidence="8">
    <location>
        <begin position="15"/>
        <end position="36"/>
    </location>
</feature>
<keyword evidence="7" id="KW-0131">Cell cycle</keyword>
<evidence type="ECO:0000256" key="8">
    <source>
        <dbReference type="SAM" id="MobiDB-lite"/>
    </source>
</evidence>
<evidence type="ECO:0000256" key="6">
    <source>
        <dbReference type="ARBA" id="ARBA00023136"/>
    </source>
</evidence>
<evidence type="ECO:0000256" key="7">
    <source>
        <dbReference type="ARBA" id="ARBA00023306"/>
    </source>
</evidence>
<dbReference type="InterPro" id="IPR034746">
    <property type="entry name" value="POTRA"/>
</dbReference>
<dbReference type="PANTHER" id="PTHR35851:SF1">
    <property type="entry name" value="CELL DIVISION PROTEIN FTSQ"/>
    <property type="match status" value="1"/>
</dbReference>
<dbReference type="RefSeq" id="WP_151150355.1">
    <property type="nucleotide sequence ID" value="NZ_WAIE01000002.1"/>
</dbReference>
<keyword evidence="4 9" id="KW-0812">Transmembrane</keyword>
<dbReference type="Pfam" id="PF08478">
    <property type="entry name" value="POTRA_1"/>
    <property type="match status" value="1"/>
</dbReference>
<evidence type="ECO:0000256" key="3">
    <source>
        <dbReference type="ARBA" id="ARBA00022618"/>
    </source>
</evidence>
<protein>
    <submittedName>
        <fullName evidence="11">FtsQ-type POTRA domain-containing protein</fullName>
    </submittedName>
</protein>
<proteinExistence type="predicted"/>
<dbReference type="Proteomes" id="UP000438699">
    <property type="component" value="Unassembled WGS sequence"/>
</dbReference>
<keyword evidence="5 9" id="KW-1133">Transmembrane helix</keyword>
<dbReference type="InterPro" id="IPR026579">
    <property type="entry name" value="FtsQ"/>
</dbReference>
<dbReference type="EMBL" id="WAIE01000002">
    <property type="protein sequence ID" value="KAB1442133.1"/>
    <property type="molecule type" value="Genomic_DNA"/>
</dbReference>
<evidence type="ECO:0000259" key="10">
    <source>
        <dbReference type="PROSITE" id="PS51779"/>
    </source>
</evidence>
<evidence type="ECO:0000256" key="1">
    <source>
        <dbReference type="ARBA" id="ARBA00004370"/>
    </source>
</evidence>
<dbReference type="Gene3D" id="3.10.20.310">
    <property type="entry name" value="membrane protein fhac"/>
    <property type="match status" value="1"/>
</dbReference>
<comment type="subcellular location">
    <subcellularLocation>
        <location evidence="1">Membrane</location>
    </subcellularLocation>
</comment>
<keyword evidence="6 9" id="KW-0472">Membrane</keyword>